<comment type="caution">
    <text evidence="2">The sequence shown here is derived from an EMBL/GenBank/DDBJ whole genome shotgun (WGS) entry which is preliminary data.</text>
</comment>
<dbReference type="InParanoid" id="A0A369JZZ8"/>
<accession>A0A369JZZ8</accession>
<dbReference type="EMBL" id="LUEZ02000013">
    <property type="protein sequence ID" value="RDB27929.1"/>
    <property type="molecule type" value="Genomic_DNA"/>
</dbReference>
<evidence type="ECO:0000256" key="1">
    <source>
        <dbReference type="SAM" id="MobiDB-lite"/>
    </source>
</evidence>
<feature type="region of interest" description="Disordered" evidence="1">
    <location>
        <begin position="1"/>
        <end position="20"/>
    </location>
</feature>
<evidence type="ECO:0000313" key="2">
    <source>
        <dbReference type="EMBL" id="RDB27929.1"/>
    </source>
</evidence>
<dbReference type="OrthoDB" id="3354387at2759"/>
<gene>
    <name evidence="2" type="ORF">Hypma_002146</name>
</gene>
<dbReference type="Proteomes" id="UP000076154">
    <property type="component" value="Unassembled WGS sequence"/>
</dbReference>
<proteinExistence type="predicted"/>
<name>A0A369JZZ8_HYPMA</name>
<evidence type="ECO:0000313" key="3">
    <source>
        <dbReference type="Proteomes" id="UP000076154"/>
    </source>
</evidence>
<sequence length="77" mass="8905">MDHYSKNDLQTAKPTEHFFKDIGKPGHDGWLTKRFLMPNHSLADQTLSPHRPLEKRNGLHLMVSFGTRPTGWEVTNH</sequence>
<organism evidence="2 3">
    <name type="scientific">Hypsizygus marmoreus</name>
    <name type="common">White beech mushroom</name>
    <name type="synonym">Agaricus marmoreus</name>
    <dbReference type="NCBI Taxonomy" id="39966"/>
    <lineage>
        <taxon>Eukaryota</taxon>
        <taxon>Fungi</taxon>
        <taxon>Dikarya</taxon>
        <taxon>Basidiomycota</taxon>
        <taxon>Agaricomycotina</taxon>
        <taxon>Agaricomycetes</taxon>
        <taxon>Agaricomycetidae</taxon>
        <taxon>Agaricales</taxon>
        <taxon>Tricholomatineae</taxon>
        <taxon>Lyophyllaceae</taxon>
        <taxon>Hypsizygus</taxon>
    </lineage>
</organism>
<protein>
    <submittedName>
        <fullName evidence="2">Uncharacterized protein</fullName>
    </submittedName>
</protein>
<keyword evidence="3" id="KW-1185">Reference proteome</keyword>
<dbReference type="AlphaFoldDB" id="A0A369JZZ8"/>
<reference evidence="2" key="1">
    <citation type="submission" date="2018-04" db="EMBL/GenBank/DDBJ databases">
        <title>Whole genome sequencing of Hypsizygus marmoreus.</title>
        <authorList>
            <person name="Choi I.-G."/>
            <person name="Min B."/>
            <person name="Kim J.-G."/>
            <person name="Kim S."/>
            <person name="Oh Y.-L."/>
            <person name="Kong W.-S."/>
            <person name="Park H."/>
            <person name="Jeong J."/>
            <person name="Song E.-S."/>
        </authorList>
    </citation>
    <scope>NUCLEOTIDE SEQUENCE [LARGE SCALE GENOMIC DNA]</scope>
    <source>
        <strain evidence="2">51987-8</strain>
    </source>
</reference>